<reference evidence="1 2" key="1">
    <citation type="submission" date="2023-07" db="EMBL/GenBank/DDBJ databases">
        <title>Sequencing the genomes of 1000 actinobacteria strains.</title>
        <authorList>
            <person name="Klenk H.-P."/>
        </authorList>
    </citation>
    <scope>NUCLEOTIDE SEQUENCE [LARGE SCALE GENOMIC DNA]</scope>
    <source>
        <strain evidence="1 2">DSM 44709</strain>
    </source>
</reference>
<organism evidence="1 2">
    <name type="scientific">Catenuloplanes indicus</name>
    <dbReference type="NCBI Taxonomy" id="137267"/>
    <lineage>
        <taxon>Bacteria</taxon>
        <taxon>Bacillati</taxon>
        <taxon>Actinomycetota</taxon>
        <taxon>Actinomycetes</taxon>
        <taxon>Micromonosporales</taxon>
        <taxon>Micromonosporaceae</taxon>
        <taxon>Catenuloplanes</taxon>
    </lineage>
</organism>
<protein>
    <submittedName>
        <fullName evidence="1">Alkanesulfonate monooxygenase SsuD/methylene tetrahydromethanopterin reductase-like flavin-dependent oxidoreductase (Luciferase family)</fullName>
    </submittedName>
</protein>
<accession>A0AAE4AVL7</accession>
<dbReference type="RefSeq" id="WP_307235337.1">
    <property type="nucleotide sequence ID" value="NZ_JAUSUZ010000001.1"/>
</dbReference>
<gene>
    <name evidence="1" type="ORF">J2S42_000826</name>
</gene>
<proteinExistence type="predicted"/>
<dbReference type="Proteomes" id="UP001240236">
    <property type="component" value="Unassembled WGS sequence"/>
</dbReference>
<dbReference type="SUPFAM" id="SSF51679">
    <property type="entry name" value="Bacterial luciferase-like"/>
    <property type="match status" value="1"/>
</dbReference>
<name>A0AAE4AVL7_9ACTN</name>
<keyword evidence="1" id="KW-0560">Oxidoreductase</keyword>
<evidence type="ECO:0000313" key="1">
    <source>
        <dbReference type="EMBL" id="MDQ0364157.1"/>
    </source>
</evidence>
<dbReference type="GO" id="GO:0004497">
    <property type="term" value="F:monooxygenase activity"/>
    <property type="evidence" value="ECO:0007669"/>
    <property type="project" value="UniProtKB-KW"/>
</dbReference>
<dbReference type="EMBL" id="JAUSUZ010000001">
    <property type="protein sequence ID" value="MDQ0364157.1"/>
    <property type="molecule type" value="Genomic_DNA"/>
</dbReference>
<evidence type="ECO:0000313" key="2">
    <source>
        <dbReference type="Proteomes" id="UP001240236"/>
    </source>
</evidence>
<dbReference type="InterPro" id="IPR036661">
    <property type="entry name" value="Luciferase-like_sf"/>
</dbReference>
<keyword evidence="2" id="KW-1185">Reference proteome</keyword>
<comment type="caution">
    <text evidence="1">The sequence shown here is derived from an EMBL/GenBank/DDBJ whole genome shotgun (WGS) entry which is preliminary data.</text>
</comment>
<keyword evidence="1" id="KW-0503">Monooxygenase</keyword>
<sequence length="85" mass="9580">MGPRHPRRRRDPVPQPAAHVWSAEDRALVADRLDTQFAGSPETVTASLRVLRDVTGADELLITTITHDHTDRVRSYELLAKAWPD</sequence>
<dbReference type="Gene3D" id="3.20.20.30">
    <property type="entry name" value="Luciferase-like domain"/>
    <property type="match status" value="1"/>
</dbReference>
<dbReference type="AlphaFoldDB" id="A0AAE4AVL7"/>
<dbReference type="GO" id="GO:0016705">
    <property type="term" value="F:oxidoreductase activity, acting on paired donors, with incorporation or reduction of molecular oxygen"/>
    <property type="evidence" value="ECO:0007669"/>
    <property type="project" value="InterPro"/>
</dbReference>